<name>A0A7W8CX35_9FIRM</name>
<keyword evidence="3" id="KW-1185">Reference proteome</keyword>
<feature type="transmembrane region" description="Helical" evidence="1">
    <location>
        <begin position="12"/>
        <end position="33"/>
    </location>
</feature>
<gene>
    <name evidence="2" type="ORF">HNQ47_001237</name>
</gene>
<dbReference type="RefSeq" id="WP_183328512.1">
    <property type="nucleotide sequence ID" value="NZ_JACHHK010000004.1"/>
</dbReference>
<comment type="caution">
    <text evidence="2">The sequence shown here is derived from an EMBL/GenBank/DDBJ whole genome shotgun (WGS) entry which is preliminary data.</text>
</comment>
<dbReference type="Pfam" id="PF07963">
    <property type="entry name" value="N_methyl"/>
    <property type="match status" value="1"/>
</dbReference>
<keyword evidence="1" id="KW-1133">Transmembrane helix</keyword>
<evidence type="ECO:0000313" key="2">
    <source>
        <dbReference type="EMBL" id="MBB5183216.1"/>
    </source>
</evidence>
<dbReference type="AlphaFoldDB" id="A0A7W8CX35"/>
<dbReference type="Proteomes" id="UP000539953">
    <property type="component" value="Unassembled WGS sequence"/>
</dbReference>
<proteinExistence type="predicted"/>
<dbReference type="InterPro" id="IPR016977">
    <property type="entry name" value="ComGF"/>
</dbReference>
<dbReference type="NCBIfam" id="TIGR02532">
    <property type="entry name" value="IV_pilin_GFxxxE"/>
    <property type="match status" value="1"/>
</dbReference>
<protein>
    <submittedName>
        <fullName evidence="2">Prepilin-type N-terminal cleavage/methylation domain-containing protein</fullName>
    </submittedName>
</protein>
<keyword evidence="1" id="KW-0812">Transmembrane</keyword>
<dbReference type="Pfam" id="PF15980">
    <property type="entry name" value="ComGF"/>
    <property type="match status" value="1"/>
</dbReference>
<dbReference type="InterPro" id="IPR012902">
    <property type="entry name" value="N_methyl_site"/>
</dbReference>
<evidence type="ECO:0000313" key="3">
    <source>
        <dbReference type="Proteomes" id="UP000539953"/>
    </source>
</evidence>
<evidence type="ECO:0000256" key="1">
    <source>
        <dbReference type="SAM" id="Phobius"/>
    </source>
</evidence>
<reference evidence="2 3" key="1">
    <citation type="submission" date="2020-08" db="EMBL/GenBank/DDBJ databases">
        <title>Genomic Encyclopedia of Type Strains, Phase IV (KMG-IV): sequencing the most valuable type-strain genomes for metagenomic binning, comparative biology and taxonomic classification.</title>
        <authorList>
            <person name="Goeker M."/>
        </authorList>
    </citation>
    <scope>NUCLEOTIDE SEQUENCE [LARGE SCALE GENOMIC DNA]</scope>
    <source>
        <strain evidence="2 3">DSM 25799</strain>
    </source>
</reference>
<organism evidence="2 3">
    <name type="scientific">Catenisphaera adipataccumulans</name>
    <dbReference type="NCBI Taxonomy" id="700500"/>
    <lineage>
        <taxon>Bacteria</taxon>
        <taxon>Bacillati</taxon>
        <taxon>Bacillota</taxon>
        <taxon>Erysipelotrichia</taxon>
        <taxon>Erysipelotrichales</taxon>
        <taxon>Erysipelotrichaceae</taxon>
        <taxon>Catenisphaera</taxon>
    </lineage>
</organism>
<keyword evidence="1" id="KW-0472">Membrane</keyword>
<dbReference type="EMBL" id="JACHHK010000004">
    <property type="protein sequence ID" value="MBB5183216.1"/>
    <property type="molecule type" value="Genomic_DNA"/>
</dbReference>
<sequence>MPRSTKNGFTLIEALLGLMVSLIVAMLAVLWLMSARTLLQMDIGLQDQYAILQLRQLASLSESTDVQTHQLTMLINHEEVIITENKNRLVRRKGYEIFLEHIQHAEFIQKDDRIYLQYEKAGHTYSYQIV</sequence>
<accession>A0A7W8CX35</accession>